<dbReference type="AlphaFoldDB" id="A0A6I9TX92"/>
<organism evidence="1 2">
    <name type="scientific">Sesamum indicum</name>
    <name type="common">Oriental sesame</name>
    <name type="synonym">Sesamum orientale</name>
    <dbReference type="NCBI Taxonomy" id="4182"/>
    <lineage>
        <taxon>Eukaryota</taxon>
        <taxon>Viridiplantae</taxon>
        <taxon>Streptophyta</taxon>
        <taxon>Embryophyta</taxon>
        <taxon>Tracheophyta</taxon>
        <taxon>Spermatophyta</taxon>
        <taxon>Magnoliopsida</taxon>
        <taxon>eudicotyledons</taxon>
        <taxon>Gunneridae</taxon>
        <taxon>Pentapetalae</taxon>
        <taxon>asterids</taxon>
        <taxon>lamiids</taxon>
        <taxon>Lamiales</taxon>
        <taxon>Pedaliaceae</taxon>
        <taxon>Sesamum</taxon>
    </lineage>
</organism>
<proteinExistence type="predicted"/>
<sequence length="108" mass="12241">MDSDKMLELFIHDYLMKMNRHASAEAFAKEANLQREDAPAAPHNTSKGYLYDSFSMFLDEYFAEIAKGGKAAEDSLSKVKGICADWGIGQPNFVSSQKSFNVYCRRWT</sequence>
<dbReference type="InterPro" id="IPR044716">
    <property type="entry name" value="LEUNIG-like"/>
</dbReference>
<dbReference type="PANTHER" id="PTHR44376:SF5">
    <property type="entry name" value="TRANSCRIPTIONAL COREPRESSOR LEUNIG ISOFORM X1"/>
    <property type="match status" value="1"/>
</dbReference>
<protein>
    <submittedName>
        <fullName evidence="2">Transcriptional corepressor LEUNIG-like isoform X1</fullName>
    </submittedName>
</protein>
<reference evidence="2" key="1">
    <citation type="submission" date="2025-08" db="UniProtKB">
        <authorList>
            <consortium name="RefSeq"/>
        </authorList>
    </citation>
    <scope>IDENTIFICATION</scope>
</reference>
<name>A0A6I9TX92_SESIN</name>
<evidence type="ECO:0000313" key="1">
    <source>
        <dbReference type="Proteomes" id="UP000504604"/>
    </source>
</evidence>
<dbReference type="InterPro" id="IPR006594">
    <property type="entry name" value="LisH"/>
</dbReference>
<dbReference type="Pfam" id="PF08513">
    <property type="entry name" value="LisH"/>
    <property type="match status" value="1"/>
</dbReference>
<gene>
    <name evidence="2" type="primary">LOC105167897</name>
</gene>
<accession>A0A6I9TX92</accession>
<dbReference type="RefSeq" id="XP_011086061.1">
    <property type="nucleotide sequence ID" value="XM_011087759.2"/>
</dbReference>
<dbReference type="OrthoDB" id="909062at2759"/>
<dbReference type="GO" id="GO:0003714">
    <property type="term" value="F:transcription corepressor activity"/>
    <property type="evidence" value="ECO:0007669"/>
    <property type="project" value="InterPro"/>
</dbReference>
<dbReference type="PROSITE" id="PS50896">
    <property type="entry name" value="LISH"/>
    <property type="match status" value="1"/>
</dbReference>
<dbReference type="Proteomes" id="UP000504604">
    <property type="component" value="Linkage group LG8"/>
</dbReference>
<dbReference type="InParanoid" id="A0A6I9TX92"/>
<keyword evidence="1" id="KW-1185">Reference proteome</keyword>
<dbReference type="GeneID" id="105167897"/>
<dbReference type="PANTHER" id="PTHR44376">
    <property type="entry name" value="TRANSCRIPTIONAL REGULATOR OF FILAMENTOUS GROWTH FLO8"/>
    <property type="match status" value="1"/>
</dbReference>
<evidence type="ECO:0000313" key="2">
    <source>
        <dbReference type="RefSeq" id="XP_011086061.1"/>
    </source>
</evidence>
<dbReference type="KEGG" id="sind:105167897"/>